<evidence type="ECO:0000313" key="2">
    <source>
        <dbReference type="Proteomes" id="UP000565262"/>
    </source>
</evidence>
<proteinExistence type="predicted"/>
<dbReference type="InterPro" id="IPR006379">
    <property type="entry name" value="HAD-SF_hydro_IIB"/>
</dbReference>
<gene>
    <name evidence="1" type="ORF">H4O21_03870</name>
</gene>
<dbReference type="RefSeq" id="WP_182807529.1">
    <property type="nucleotide sequence ID" value="NZ_JACJFM010000003.1"/>
</dbReference>
<dbReference type="Pfam" id="PF08282">
    <property type="entry name" value="Hydrolase_3"/>
    <property type="match status" value="1"/>
</dbReference>
<sequence>MNAVSVQPLPDQLDIAVKVLFTDVDDTLTWQGQLPLETFQAMSRLQQAGIQVIPVTGACGGWCDCMIRTWPVTTVIGENGSFWMTQDSLGHVQTSFRYPEAVRAKNRTTLLRLGQQLSEHFPDVGYTLDQPYRLTDMAFDIGQQAEVPAETAIKATQWLTDQGISARLSSIHINAWLGDYSKADTALHWLQQQSDLHPGQCAFIGDSPNDEAMFEHFDHTFGVGNIRRFLPDLKYSPRFITASSGGYGFAELAEVLLNSQAT</sequence>
<accession>A0A839IMP5</accession>
<dbReference type="SUPFAM" id="SSF56784">
    <property type="entry name" value="HAD-like"/>
    <property type="match status" value="1"/>
</dbReference>
<dbReference type="GO" id="GO:0000287">
    <property type="term" value="F:magnesium ion binding"/>
    <property type="evidence" value="ECO:0007669"/>
    <property type="project" value="UniProtKB-ARBA"/>
</dbReference>
<organism evidence="1 2">
    <name type="scientific">Oceanospirillum sediminis</name>
    <dbReference type="NCBI Taxonomy" id="2760088"/>
    <lineage>
        <taxon>Bacteria</taxon>
        <taxon>Pseudomonadati</taxon>
        <taxon>Pseudomonadota</taxon>
        <taxon>Gammaproteobacteria</taxon>
        <taxon>Oceanospirillales</taxon>
        <taxon>Oceanospirillaceae</taxon>
        <taxon>Oceanospirillum</taxon>
    </lineage>
</organism>
<protein>
    <submittedName>
        <fullName evidence="1">HAD-IIB family hydrolase</fullName>
    </submittedName>
</protein>
<name>A0A839IMP5_9GAMM</name>
<dbReference type="Proteomes" id="UP000565262">
    <property type="component" value="Unassembled WGS sequence"/>
</dbReference>
<dbReference type="InterPro" id="IPR036412">
    <property type="entry name" value="HAD-like_sf"/>
</dbReference>
<reference evidence="1 2" key="1">
    <citation type="submission" date="2020-08" db="EMBL/GenBank/DDBJ databases">
        <title>Oceanospirillum sp. nov. isolated from marine sediment.</title>
        <authorList>
            <person name="Ji X."/>
        </authorList>
    </citation>
    <scope>NUCLEOTIDE SEQUENCE [LARGE SCALE GENOMIC DNA]</scope>
    <source>
        <strain evidence="1 2">D5</strain>
    </source>
</reference>
<comment type="caution">
    <text evidence="1">The sequence shown here is derived from an EMBL/GenBank/DDBJ whole genome shotgun (WGS) entry which is preliminary data.</text>
</comment>
<keyword evidence="1" id="KW-0378">Hydrolase</keyword>
<dbReference type="AlphaFoldDB" id="A0A839IMP5"/>
<keyword evidence="2" id="KW-1185">Reference proteome</keyword>
<dbReference type="Gene3D" id="3.40.50.1000">
    <property type="entry name" value="HAD superfamily/HAD-like"/>
    <property type="match status" value="2"/>
</dbReference>
<dbReference type="InterPro" id="IPR023214">
    <property type="entry name" value="HAD_sf"/>
</dbReference>
<evidence type="ECO:0000313" key="1">
    <source>
        <dbReference type="EMBL" id="MBB1485747.1"/>
    </source>
</evidence>
<dbReference type="NCBIfam" id="TIGR01484">
    <property type="entry name" value="HAD-SF-IIB"/>
    <property type="match status" value="1"/>
</dbReference>
<dbReference type="EMBL" id="JACJFM010000003">
    <property type="protein sequence ID" value="MBB1485747.1"/>
    <property type="molecule type" value="Genomic_DNA"/>
</dbReference>
<dbReference type="GO" id="GO:0016791">
    <property type="term" value="F:phosphatase activity"/>
    <property type="evidence" value="ECO:0007669"/>
    <property type="project" value="UniProtKB-ARBA"/>
</dbReference>